<evidence type="ECO:0000259" key="9">
    <source>
        <dbReference type="PROSITE" id="PS50058"/>
    </source>
</evidence>
<comment type="caution">
    <text evidence="10">The sequence shown here is derived from an EMBL/GenBank/DDBJ whole genome shotgun (WGS) entry which is preliminary data.</text>
</comment>
<evidence type="ECO:0000256" key="5">
    <source>
        <dbReference type="ARBA" id="ARBA00023136"/>
    </source>
</evidence>
<evidence type="ECO:0000313" key="10">
    <source>
        <dbReference type="EMBL" id="ROT77701.1"/>
    </source>
</evidence>
<dbReference type="SMART" id="SM00224">
    <property type="entry name" value="GGL"/>
    <property type="match status" value="1"/>
</dbReference>
<evidence type="ECO:0000256" key="2">
    <source>
        <dbReference type="ARBA" id="ARBA00007431"/>
    </source>
</evidence>
<accession>A0A3R7MIS7</accession>
<evidence type="ECO:0000256" key="3">
    <source>
        <dbReference type="ARBA" id="ARBA00022475"/>
    </source>
</evidence>
<dbReference type="InterPro" id="IPR015898">
    <property type="entry name" value="G-protein_gamma-like_dom"/>
</dbReference>
<keyword evidence="7" id="KW-0449">Lipoprotein</keyword>
<sequence length="66" mass="7951">MSSQQQLRVLVDQLQREANIERMNTSEAINQLKEYVREHQKDDYLCHPMRNPRANPFREKSICHIL</sequence>
<reference evidence="10 11" key="2">
    <citation type="submission" date="2019-01" db="EMBL/GenBank/DDBJ databases">
        <title>The decoding of complex shrimp genome reveals the adaptation for benthos swimmer, frequently molting mechanism and breeding impact on genome.</title>
        <authorList>
            <person name="Sun Y."/>
            <person name="Gao Y."/>
            <person name="Yu Y."/>
        </authorList>
    </citation>
    <scope>NUCLEOTIDE SEQUENCE [LARGE SCALE GENOMIC DNA]</scope>
    <source>
        <tissue evidence="10">Muscle</tissue>
    </source>
</reference>
<dbReference type="CDD" id="cd00068">
    <property type="entry name" value="GGL"/>
    <property type="match status" value="1"/>
</dbReference>
<evidence type="ECO:0000256" key="8">
    <source>
        <dbReference type="ARBA" id="ARBA00023289"/>
    </source>
</evidence>
<evidence type="ECO:0000256" key="6">
    <source>
        <dbReference type="ARBA" id="ARBA00023224"/>
    </source>
</evidence>
<dbReference type="Gene3D" id="4.10.260.10">
    <property type="entry name" value="Transducin (heterotrimeric G protein), gamma chain"/>
    <property type="match status" value="1"/>
</dbReference>
<dbReference type="GO" id="GO:0031681">
    <property type="term" value="F:G-protein beta-subunit binding"/>
    <property type="evidence" value="ECO:0007669"/>
    <property type="project" value="InterPro"/>
</dbReference>
<dbReference type="STRING" id="6689.A0A3R7MIS7"/>
<organism evidence="10 11">
    <name type="scientific">Penaeus vannamei</name>
    <name type="common">Whiteleg shrimp</name>
    <name type="synonym">Litopenaeus vannamei</name>
    <dbReference type="NCBI Taxonomy" id="6689"/>
    <lineage>
        <taxon>Eukaryota</taxon>
        <taxon>Metazoa</taxon>
        <taxon>Ecdysozoa</taxon>
        <taxon>Arthropoda</taxon>
        <taxon>Crustacea</taxon>
        <taxon>Multicrustacea</taxon>
        <taxon>Malacostraca</taxon>
        <taxon>Eumalacostraca</taxon>
        <taxon>Eucarida</taxon>
        <taxon>Decapoda</taxon>
        <taxon>Dendrobranchiata</taxon>
        <taxon>Penaeoidea</taxon>
        <taxon>Penaeidae</taxon>
        <taxon>Penaeus</taxon>
    </lineage>
</organism>
<keyword evidence="11" id="KW-1185">Reference proteome</keyword>
<keyword evidence="4" id="KW-0488">Methylation</keyword>
<dbReference type="PROSITE" id="PS50058">
    <property type="entry name" value="G_PROTEIN_GAMMA"/>
    <property type="match status" value="1"/>
</dbReference>
<dbReference type="InterPro" id="IPR001770">
    <property type="entry name" value="G-protein_gamma"/>
</dbReference>
<dbReference type="Proteomes" id="UP000283509">
    <property type="component" value="Unassembled WGS sequence"/>
</dbReference>
<keyword evidence="5" id="KW-0472">Membrane</keyword>
<dbReference type="PANTHER" id="PTHR13809">
    <property type="entry name" value="GUANINE NUCLEOTIDE-BINDING PROTEIN GAMMA SUBUNIT"/>
    <property type="match status" value="1"/>
</dbReference>
<gene>
    <name evidence="10" type="ORF">C7M84_003620</name>
</gene>
<evidence type="ECO:0000256" key="1">
    <source>
        <dbReference type="ARBA" id="ARBA00004342"/>
    </source>
</evidence>
<dbReference type="SUPFAM" id="SSF48670">
    <property type="entry name" value="Transducin (heterotrimeric G protein), gamma chain"/>
    <property type="match status" value="1"/>
</dbReference>
<dbReference type="EMBL" id="QCYY01001492">
    <property type="protein sequence ID" value="ROT77701.1"/>
    <property type="molecule type" value="Genomic_DNA"/>
</dbReference>
<comment type="subcellular location">
    <subcellularLocation>
        <location evidence="1">Cell membrane</location>
        <topology evidence="1">Lipid-anchor</topology>
        <orientation evidence="1">Cytoplasmic side</orientation>
    </subcellularLocation>
</comment>
<proteinExistence type="inferred from homology"/>
<evidence type="ECO:0000313" key="11">
    <source>
        <dbReference type="Proteomes" id="UP000283509"/>
    </source>
</evidence>
<keyword evidence="3" id="KW-1003">Cell membrane</keyword>
<feature type="domain" description="G protein gamma" evidence="9">
    <location>
        <begin position="1"/>
        <end position="66"/>
    </location>
</feature>
<dbReference type="GO" id="GO:0005834">
    <property type="term" value="C:heterotrimeric G-protein complex"/>
    <property type="evidence" value="ECO:0007669"/>
    <property type="project" value="InterPro"/>
</dbReference>
<dbReference type="InterPro" id="IPR036284">
    <property type="entry name" value="GGL_sf"/>
</dbReference>
<protein>
    <submittedName>
        <fullName evidence="10">Putative G-protein gamma subunit</fullName>
    </submittedName>
</protein>
<dbReference type="AlphaFoldDB" id="A0A3R7MIS7"/>
<keyword evidence="6" id="KW-0807">Transducer</keyword>
<comment type="similarity">
    <text evidence="2">Belongs to the G protein gamma family.</text>
</comment>
<dbReference type="GO" id="GO:0007186">
    <property type="term" value="P:G protein-coupled receptor signaling pathway"/>
    <property type="evidence" value="ECO:0007669"/>
    <property type="project" value="InterPro"/>
</dbReference>
<evidence type="ECO:0000256" key="7">
    <source>
        <dbReference type="ARBA" id="ARBA00023288"/>
    </source>
</evidence>
<evidence type="ECO:0000256" key="4">
    <source>
        <dbReference type="ARBA" id="ARBA00022481"/>
    </source>
</evidence>
<dbReference type="FunFam" id="4.10.260.10:FF:000001">
    <property type="entry name" value="Guanine nucleotide-binding protein subunit gamma"/>
    <property type="match status" value="1"/>
</dbReference>
<name>A0A3R7MIS7_PENVA</name>
<keyword evidence="8" id="KW-0636">Prenylation</keyword>
<reference evidence="10 11" key="1">
    <citation type="submission" date="2018-04" db="EMBL/GenBank/DDBJ databases">
        <authorList>
            <person name="Zhang X."/>
            <person name="Yuan J."/>
            <person name="Li F."/>
            <person name="Xiang J."/>
        </authorList>
    </citation>
    <scope>NUCLEOTIDE SEQUENCE [LARGE SCALE GENOMIC DNA]</scope>
    <source>
        <tissue evidence="10">Muscle</tissue>
    </source>
</reference>
<dbReference type="SMART" id="SM01224">
    <property type="entry name" value="G_gamma"/>
    <property type="match status" value="1"/>
</dbReference>
<dbReference type="Pfam" id="PF00631">
    <property type="entry name" value="G-gamma"/>
    <property type="match status" value="1"/>
</dbReference>